<dbReference type="OrthoDB" id="9788869at2"/>
<name>A0A4Z0PIY4_9BACT</name>
<dbReference type="InterPro" id="IPR051466">
    <property type="entry name" value="D-amino_acid_metab_enzyme"/>
</dbReference>
<sequence>MAMWFEIKNIEAIDSPAVFILKERLLENIAALKTLVPDVARLRPHVKTHKMLEVTRLLLAAGITQFKAATIAEAEMVAMAGAPDVLLAYQVTGPKVKRLRALRAAYPHTVFSCLIDTAAVADELAQDFPEQPLAVYIDLNVGMNRTGIAPDRALALYQHCQARPGLQVVGLHAYDGHINDTDLALRQRHTDQVFALTQRAQTDIETATGHRLLLVMGGSPTFYNYAQHSAEVVVSPGTFVFWDGFYQEALPDMPFQPAAIVATRVLSVVDGETLTLDLGHKAVAAERPLPRVRFLNLPGGVPIGQSEEHMVVRVSDTAALAVGTVIYAVPMHVCPTIALYEHVYLVQNQESHTTWKVSARNRMITV</sequence>
<proteinExistence type="inferred from homology"/>
<dbReference type="PANTHER" id="PTHR28004">
    <property type="entry name" value="ZGC:162816-RELATED"/>
    <property type="match status" value="1"/>
</dbReference>
<evidence type="ECO:0000256" key="1">
    <source>
        <dbReference type="ARBA" id="ARBA00005323"/>
    </source>
</evidence>
<evidence type="ECO:0000313" key="4">
    <source>
        <dbReference type="EMBL" id="TGE15096.1"/>
    </source>
</evidence>
<organism evidence="4 5">
    <name type="scientific">Hymenobacter elongatus</name>
    <dbReference type="NCBI Taxonomy" id="877208"/>
    <lineage>
        <taxon>Bacteria</taxon>
        <taxon>Pseudomonadati</taxon>
        <taxon>Bacteroidota</taxon>
        <taxon>Cytophagia</taxon>
        <taxon>Cytophagales</taxon>
        <taxon>Hymenobacteraceae</taxon>
        <taxon>Hymenobacter</taxon>
    </lineage>
</organism>
<dbReference type="CDD" id="cd06821">
    <property type="entry name" value="PLPDE_III_D-TA"/>
    <property type="match status" value="1"/>
</dbReference>
<accession>A0A4Z0PIY4</accession>
<dbReference type="PANTHER" id="PTHR28004:SF2">
    <property type="entry name" value="D-SERINE DEHYDRATASE"/>
    <property type="match status" value="1"/>
</dbReference>
<dbReference type="AlphaFoldDB" id="A0A4Z0PIY4"/>
<dbReference type="EMBL" id="SRLD01000026">
    <property type="protein sequence ID" value="TGE15096.1"/>
    <property type="molecule type" value="Genomic_DNA"/>
</dbReference>
<dbReference type="InterPro" id="IPR001608">
    <property type="entry name" value="Ala_racemase_N"/>
</dbReference>
<gene>
    <name evidence="4" type="ORF">E5J99_13690</name>
</gene>
<dbReference type="Proteomes" id="UP000297739">
    <property type="component" value="Unassembled WGS sequence"/>
</dbReference>
<feature type="domain" description="D-serine dehydratase-like" evidence="3">
    <location>
        <begin position="258"/>
        <end position="347"/>
    </location>
</feature>
<dbReference type="GO" id="GO:0008721">
    <property type="term" value="F:D-serine ammonia-lyase activity"/>
    <property type="evidence" value="ECO:0007669"/>
    <property type="project" value="TreeGrafter"/>
</dbReference>
<reference evidence="4 5" key="1">
    <citation type="submission" date="2019-04" db="EMBL/GenBank/DDBJ databases">
        <authorList>
            <person name="Feng G."/>
            <person name="Zhang J."/>
            <person name="Zhu H."/>
        </authorList>
    </citation>
    <scope>NUCLEOTIDE SEQUENCE [LARGE SCALE GENOMIC DNA]</scope>
    <source>
        <strain evidence="4 5">JCM 17223</strain>
    </source>
</reference>
<dbReference type="InterPro" id="IPR042208">
    <property type="entry name" value="D-ser_dehydrat-like_sf"/>
</dbReference>
<dbReference type="SMART" id="SM01119">
    <property type="entry name" value="D-ser_dehydrat"/>
    <property type="match status" value="1"/>
</dbReference>
<comment type="similarity">
    <text evidence="1">Belongs to the DSD1 family.</text>
</comment>
<evidence type="ECO:0000313" key="5">
    <source>
        <dbReference type="Proteomes" id="UP000297739"/>
    </source>
</evidence>
<dbReference type="Pfam" id="PF01168">
    <property type="entry name" value="Ala_racemase_N"/>
    <property type="match status" value="1"/>
</dbReference>
<evidence type="ECO:0000259" key="3">
    <source>
        <dbReference type="SMART" id="SM01119"/>
    </source>
</evidence>
<keyword evidence="5" id="KW-1185">Reference proteome</keyword>
<comment type="caution">
    <text evidence="4">The sequence shown here is derived from an EMBL/GenBank/DDBJ whole genome shotgun (WGS) entry which is preliminary data.</text>
</comment>
<dbReference type="Gene3D" id="2.40.37.20">
    <property type="entry name" value="D-serine dehydratase-like domain"/>
    <property type="match status" value="1"/>
</dbReference>
<dbReference type="InterPro" id="IPR029066">
    <property type="entry name" value="PLP-binding_barrel"/>
</dbReference>
<keyword evidence="2" id="KW-0456">Lyase</keyword>
<dbReference type="InterPro" id="IPR026956">
    <property type="entry name" value="D-ser_dehydrat-like_dom"/>
</dbReference>
<evidence type="ECO:0000256" key="2">
    <source>
        <dbReference type="ARBA" id="ARBA00023239"/>
    </source>
</evidence>
<dbReference type="Pfam" id="PF14031">
    <property type="entry name" value="D-ser_dehydrat"/>
    <property type="match status" value="1"/>
</dbReference>
<dbReference type="SUPFAM" id="SSF51419">
    <property type="entry name" value="PLP-binding barrel"/>
    <property type="match status" value="1"/>
</dbReference>
<dbReference type="Gene3D" id="3.20.20.10">
    <property type="entry name" value="Alanine racemase"/>
    <property type="match status" value="1"/>
</dbReference>
<protein>
    <submittedName>
        <fullName evidence="4">D-TA family PLP-dependent enzyme</fullName>
    </submittedName>
</protein>
<dbReference type="GO" id="GO:0036088">
    <property type="term" value="P:D-serine catabolic process"/>
    <property type="evidence" value="ECO:0007669"/>
    <property type="project" value="TreeGrafter"/>
</dbReference>